<organism evidence="4 5">
    <name type="scientific">Spirosoma pollinicola</name>
    <dbReference type="NCBI Taxonomy" id="2057025"/>
    <lineage>
        <taxon>Bacteria</taxon>
        <taxon>Pseudomonadati</taxon>
        <taxon>Bacteroidota</taxon>
        <taxon>Cytophagia</taxon>
        <taxon>Cytophagales</taxon>
        <taxon>Cytophagaceae</taxon>
        <taxon>Spirosoma</taxon>
    </lineage>
</organism>
<dbReference type="Proteomes" id="UP000232883">
    <property type="component" value="Chromosome"/>
</dbReference>
<evidence type="ECO:0000256" key="2">
    <source>
        <dbReference type="ARBA" id="ARBA00022598"/>
    </source>
</evidence>
<dbReference type="PANTHER" id="PTHR24096:SF149">
    <property type="entry name" value="AMP-BINDING DOMAIN-CONTAINING PROTEIN-RELATED"/>
    <property type="match status" value="1"/>
</dbReference>
<proteinExistence type="inferred from homology"/>
<dbReference type="RefSeq" id="WP_100990499.1">
    <property type="nucleotide sequence ID" value="NZ_CP025096.1"/>
</dbReference>
<dbReference type="PANTHER" id="PTHR24096">
    <property type="entry name" value="LONG-CHAIN-FATTY-ACID--COA LIGASE"/>
    <property type="match status" value="1"/>
</dbReference>
<sequence>MASSLTTLPQSVRSKPALLSPPDRLAELLRYRNQLHPEDTAFIEHNQSVSYAELWQRVDQVQASFRRQQIGPGEVVALCSPNSLALCVAFLAALQHGAVPFVINYKLDVLGDLSALNVRHFLVSKSNSAARRYFKELPYFDQNAFNEQFDCYQNPYASLDPLTNTALLVTSSGSSGQAKVVQLTHHGTLANIQANVRALQLCSDDVTAIGLPIGYAYGLVGQLLSHLYVGATVLLLDSLFFLPSLTQAVSKYKVTNLFTVPPMIRQVNYLRSQNQFKGDFSSLRFVAVGGNRIESTSVKKAMELFGCPIIKTYGLAEAGPRVATNLITDLEAVTVESVGKPNDGVHIDVLDSAGQLVSPYQPGTICIRSPSVTLGYFNAPNRDTIRPGQAVITRDIGFVDEEGHLFILGRQGDQFVIGSRQYWFREVEGVLYARFAFLKISLQSIDDQVIVSVVAMRNYEVDLPSVQQHLRTVFGPEADTTFTLKLIQSNTLLNEK</sequence>
<dbReference type="AlphaFoldDB" id="A0A2K8Z3I5"/>
<evidence type="ECO:0000313" key="4">
    <source>
        <dbReference type="EMBL" id="AUD04433.1"/>
    </source>
</evidence>
<reference evidence="4 5" key="1">
    <citation type="submission" date="2017-11" db="EMBL/GenBank/DDBJ databases">
        <title>Taxonomic description and genome sequences of Spirosoma HA7 sp. nov., isolated from pollen microhabitat of Corylus avellana.</title>
        <authorList>
            <person name="Ambika Manirajan B."/>
            <person name="Suarez C."/>
            <person name="Ratering S."/>
            <person name="Geissler-Plaum R."/>
            <person name="Cardinale M."/>
            <person name="Sylvia S."/>
        </authorList>
    </citation>
    <scope>NUCLEOTIDE SEQUENCE [LARGE SCALE GENOMIC DNA]</scope>
    <source>
        <strain evidence="4 5">HA7</strain>
    </source>
</reference>
<name>A0A2K8Z3I5_9BACT</name>
<dbReference type="InterPro" id="IPR000873">
    <property type="entry name" value="AMP-dep_synth/lig_dom"/>
</dbReference>
<dbReference type="InterPro" id="IPR020845">
    <property type="entry name" value="AMP-binding_CS"/>
</dbReference>
<dbReference type="OrthoDB" id="9765680at2"/>
<dbReference type="Gene3D" id="3.40.50.12780">
    <property type="entry name" value="N-terminal domain of ligase-like"/>
    <property type="match status" value="1"/>
</dbReference>
<dbReference type="KEGG" id="spir:CWM47_22855"/>
<dbReference type="GO" id="GO:0016405">
    <property type="term" value="F:CoA-ligase activity"/>
    <property type="evidence" value="ECO:0007669"/>
    <property type="project" value="TreeGrafter"/>
</dbReference>
<accession>A0A2K8Z3I5</accession>
<gene>
    <name evidence="4" type="ORF">CWM47_22855</name>
</gene>
<dbReference type="SUPFAM" id="SSF56801">
    <property type="entry name" value="Acetyl-CoA synthetase-like"/>
    <property type="match status" value="1"/>
</dbReference>
<keyword evidence="2" id="KW-0436">Ligase</keyword>
<dbReference type="Pfam" id="PF00501">
    <property type="entry name" value="AMP-binding"/>
    <property type="match status" value="1"/>
</dbReference>
<feature type="domain" description="AMP-dependent synthetase/ligase" evidence="3">
    <location>
        <begin position="32"/>
        <end position="377"/>
    </location>
</feature>
<dbReference type="EMBL" id="CP025096">
    <property type="protein sequence ID" value="AUD04433.1"/>
    <property type="molecule type" value="Genomic_DNA"/>
</dbReference>
<dbReference type="PROSITE" id="PS00455">
    <property type="entry name" value="AMP_BINDING"/>
    <property type="match status" value="1"/>
</dbReference>
<keyword evidence="5" id="KW-1185">Reference proteome</keyword>
<evidence type="ECO:0000256" key="1">
    <source>
        <dbReference type="ARBA" id="ARBA00006432"/>
    </source>
</evidence>
<dbReference type="InterPro" id="IPR042099">
    <property type="entry name" value="ANL_N_sf"/>
</dbReference>
<comment type="similarity">
    <text evidence="1">Belongs to the ATP-dependent AMP-binding enzyme family.</text>
</comment>
<protein>
    <recommendedName>
        <fullName evidence="3">AMP-dependent synthetase/ligase domain-containing protein</fullName>
    </recommendedName>
</protein>
<evidence type="ECO:0000313" key="5">
    <source>
        <dbReference type="Proteomes" id="UP000232883"/>
    </source>
</evidence>
<evidence type="ECO:0000259" key="3">
    <source>
        <dbReference type="Pfam" id="PF00501"/>
    </source>
</evidence>